<dbReference type="PANTHER" id="PTHR12398:SF20">
    <property type="entry name" value="PROTEIN PHOSPHATASE 1 REGULATORY INHIBITOR SUBUNIT 2"/>
    <property type="match status" value="1"/>
</dbReference>
<protein>
    <submittedName>
        <fullName evidence="2">Uncharacterized protein</fullName>
    </submittedName>
</protein>
<feature type="compositionally biased region" description="Acidic residues" evidence="1">
    <location>
        <begin position="58"/>
        <end position="70"/>
    </location>
</feature>
<evidence type="ECO:0000256" key="1">
    <source>
        <dbReference type="SAM" id="MobiDB-lite"/>
    </source>
</evidence>
<dbReference type="EMBL" id="CAMPGE010024549">
    <property type="protein sequence ID" value="CAI2382378.1"/>
    <property type="molecule type" value="Genomic_DNA"/>
</dbReference>
<sequence>MESKSKAKGILKKAGSYLQENEDHLGIKWDEKVIDEHDKTRGMAMKIDEPKTPYEIKSDDEEEEDKDDETPEAIEIKQHLSEADANARLNAQLNEKTLELLSQKLEGGDKLKDDDDDMTEEERQRKAEFKKKMKSHYKGEANAALLLKKKYS</sequence>
<name>A0AAD1XZA4_EUPCR</name>
<feature type="compositionally biased region" description="Basic and acidic residues" evidence="1">
    <location>
        <begin position="40"/>
        <end position="57"/>
    </location>
</feature>
<dbReference type="InterPro" id="IPR007062">
    <property type="entry name" value="PPI-2"/>
</dbReference>
<gene>
    <name evidence="2" type="ORF">ECRASSUSDP1_LOCUS23850</name>
</gene>
<dbReference type="AlphaFoldDB" id="A0AAD1XZA4"/>
<proteinExistence type="predicted"/>
<feature type="region of interest" description="Disordered" evidence="1">
    <location>
        <begin position="103"/>
        <end position="133"/>
    </location>
</feature>
<reference evidence="2" key="1">
    <citation type="submission" date="2023-07" db="EMBL/GenBank/DDBJ databases">
        <authorList>
            <consortium name="AG Swart"/>
            <person name="Singh M."/>
            <person name="Singh A."/>
            <person name="Seah K."/>
            <person name="Emmerich C."/>
        </authorList>
    </citation>
    <scope>NUCLEOTIDE SEQUENCE</scope>
    <source>
        <strain evidence="2">DP1</strain>
    </source>
</reference>
<dbReference type="Proteomes" id="UP001295684">
    <property type="component" value="Unassembled WGS sequence"/>
</dbReference>
<keyword evidence="3" id="KW-1185">Reference proteome</keyword>
<comment type="caution">
    <text evidence="2">The sequence shown here is derived from an EMBL/GenBank/DDBJ whole genome shotgun (WGS) entry which is preliminary data.</text>
</comment>
<evidence type="ECO:0000313" key="3">
    <source>
        <dbReference type="Proteomes" id="UP001295684"/>
    </source>
</evidence>
<dbReference type="GO" id="GO:0009966">
    <property type="term" value="P:regulation of signal transduction"/>
    <property type="evidence" value="ECO:0007669"/>
    <property type="project" value="InterPro"/>
</dbReference>
<dbReference type="GO" id="GO:0004864">
    <property type="term" value="F:protein phosphatase inhibitor activity"/>
    <property type="evidence" value="ECO:0007669"/>
    <property type="project" value="InterPro"/>
</dbReference>
<dbReference type="PANTHER" id="PTHR12398">
    <property type="entry name" value="PROTEIN PHOSPHATASE INHIBITOR"/>
    <property type="match status" value="1"/>
</dbReference>
<feature type="region of interest" description="Disordered" evidence="1">
    <location>
        <begin position="40"/>
        <end position="70"/>
    </location>
</feature>
<dbReference type="Pfam" id="PF04979">
    <property type="entry name" value="IPP-2"/>
    <property type="match status" value="1"/>
</dbReference>
<organism evidence="2 3">
    <name type="scientific">Euplotes crassus</name>
    <dbReference type="NCBI Taxonomy" id="5936"/>
    <lineage>
        <taxon>Eukaryota</taxon>
        <taxon>Sar</taxon>
        <taxon>Alveolata</taxon>
        <taxon>Ciliophora</taxon>
        <taxon>Intramacronucleata</taxon>
        <taxon>Spirotrichea</taxon>
        <taxon>Hypotrichia</taxon>
        <taxon>Euplotida</taxon>
        <taxon>Euplotidae</taxon>
        <taxon>Moneuplotes</taxon>
    </lineage>
</organism>
<evidence type="ECO:0000313" key="2">
    <source>
        <dbReference type="EMBL" id="CAI2382378.1"/>
    </source>
</evidence>
<accession>A0AAD1XZA4</accession>